<protein>
    <submittedName>
        <fullName evidence="1">Uncharacterized protein</fullName>
    </submittedName>
</protein>
<accession>A0A939KMI7</accession>
<gene>
    <name evidence="1" type="ORF">J2D77_09455</name>
</gene>
<dbReference type="Proteomes" id="UP000664073">
    <property type="component" value="Unassembled WGS sequence"/>
</dbReference>
<keyword evidence="2" id="KW-1185">Reference proteome</keyword>
<evidence type="ECO:0000313" key="1">
    <source>
        <dbReference type="EMBL" id="MBO1325373.1"/>
    </source>
</evidence>
<name>A0A939KMI7_9PROT</name>
<comment type="caution">
    <text evidence="1">The sequence shown here is derived from an EMBL/GenBank/DDBJ whole genome shotgun (WGS) entry which is preliminary data.</text>
</comment>
<reference evidence="1" key="1">
    <citation type="submission" date="2021-03" db="EMBL/GenBank/DDBJ databases">
        <title>The complete genome sequence of Acetobacter sp. TBRC 12339.</title>
        <authorList>
            <person name="Charoenyingcharoen P."/>
            <person name="Yukphan P."/>
        </authorList>
    </citation>
    <scope>NUCLEOTIDE SEQUENCE</scope>
    <source>
        <strain evidence="1">TBRC 12339</strain>
    </source>
</reference>
<sequence>MIIKDLEGKCSLIKDYNVRLALGEIALSLSKLASVVDANDKLLNSLLKSRLPLDSDHIKLKSKLITEVEEDMKDLAMMLWRITQQ</sequence>
<dbReference type="EMBL" id="JAFVMH010000004">
    <property type="protein sequence ID" value="MBO1325373.1"/>
    <property type="molecule type" value="Genomic_DNA"/>
</dbReference>
<proteinExistence type="predicted"/>
<dbReference type="AlphaFoldDB" id="A0A939KMI7"/>
<organism evidence="1 2">
    <name type="scientific">Acetobacter garciniae</name>
    <dbReference type="NCBI Taxonomy" id="2817435"/>
    <lineage>
        <taxon>Bacteria</taxon>
        <taxon>Pseudomonadati</taxon>
        <taxon>Pseudomonadota</taxon>
        <taxon>Alphaproteobacteria</taxon>
        <taxon>Acetobacterales</taxon>
        <taxon>Acetobacteraceae</taxon>
        <taxon>Acetobacter</taxon>
    </lineage>
</organism>
<dbReference type="RefSeq" id="WP_207846047.1">
    <property type="nucleotide sequence ID" value="NZ_JAFVMH010000004.1"/>
</dbReference>
<evidence type="ECO:0000313" key="2">
    <source>
        <dbReference type="Proteomes" id="UP000664073"/>
    </source>
</evidence>